<evidence type="ECO:0000256" key="3">
    <source>
        <dbReference type="PROSITE-ProRule" id="PRU00221"/>
    </source>
</evidence>
<dbReference type="InParanoid" id="Q247V6"/>
<dbReference type="KEGG" id="tet:TTHERM_00534120"/>
<keyword evidence="1 3" id="KW-0853">WD repeat</keyword>
<dbReference type="RefSeq" id="XP_001024434.2">
    <property type="nucleotide sequence ID" value="XM_001024434.2"/>
</dbReference>
<dbReference type="InterPro" id="IPR036322">
    <property type="entry name" value="WD40_repeat_dom_sf"/>
</dbReference>
<organism evidence="6 7">
    <name type="scientific">Tetrahymena thermophila (strain SB210)</name>
    <dbReference type="NCBI Taxonomy" id="312017"/>
    <lineage>
        <taxon>Eukaryota</taxon>
        <taxon>Sar</taxon>
        <taxon>Alveolata</taxon>
        <taxon>Ciliophora</taxon>
        <taxon>Intramacronucleata</taxon>
        <taxon>Oligohymenophorea</taxon>
        <taxon>Hymenostomatida</taxon>
        <taxon>Tetrahymenina</taxon>
        <taxon>Tetrahymenidae</taxon>
        <taxon>Tetrahymena</taxon>
    </lineage>
</organism>
<dbReference type="GeneID" id="7826735"/>
<dbReference type="InterPro" id="IPR015943">
    <property type="entry name" value="WD40/YVTN_repeat-like_dom_sf"/>
</dbReference>
<name>Q247V6_TETTS</name>
<accession>Q247V6</accession>
<evidence type="ECO:0000256" key="2">
    <source>
        <dbReference type="ARBA" id="ARBA00022737"/>
    </source>
</evidence>
<dbReference type="OrthoDB" id="10251605at2759"/>
<dbReference type="SUPFAM" id="SSF50978">
    <property type="entry name" value="WD40 repeat-like"/>
    <property type="match status" value="3"/>
</dbReference>
<evidence type="ECO:0000256" key="1">
    <source>
        <dbReference type="ARBA" id="ARBA00022574"/>
    </source>
</evidence>
<feature type="region of interest" description="Disordered" evidence="5">
    <location>
        <begin position="1"/>
        <end position="25"/>
    </location>
</feature>
<evidence type="ECO:0000256" key="5">
    <source>
        <dbReference type="SAM" id="MobiDB-lite"/>
    </source>
</evidence>
<sequence>MNRQKLDSQNNQNTQDKNQLDEKEQLGGDFDESLTQKVVEQLLKQKDKQSNAPLIEKISINYIMNTIEKEHFSKLESAFFNYGKKGVGILEFIKIFLELNRFKTEENIYYLMALVDLYQQIQQNMKEERSIQFSDFTDFYYEFFQEKQQISEYKVQTYLMPPQKIIDSNFQNQREIDIDPPVIVGQNEQDFLRLNIETLRFDSLKHRSDNNIKGYYAEDLDQMITLDSLSGLLNMYNTNAQITHQLKPANYSVELTTVIVSFAYSNSEQRIGASLKDCTLVFWEKGDNFKFQKQFSTVPYIEDYSTDIWHLEQSKMWITTNRLNQIYIWNLIDEKLSETIQTNTFIKGNIVQVMEITHVKLIAIASADKQITFWNFYNKQMMLCLPVKDSGIHNLSYSYHHQMIITAGYEQIIYLYSIDPVNIEYKQEGRLIGHGSMVTALQQIKNTEMIVSADDQGVLKIWDIRSFGCLQTIQLFIKSTINQIQYMPQKQVLCLLSSRVGFINFDIKSNLEGKKTIEKTSQEWPINVDFDMKNQQIVVCTSKDVRTYDGMTGRMKKLIKGISREQTEITNFCFVNQSNHFIITDDKGSSHLFEYPNTQNKIKLHSHQSDITQMRIDFKNKLIITVAKDSQIIIQKINKTGQNELKRVFKNAHYGKGINLLEFSYYHNMIFTGSDSNEIFIYDYEYLKCIGTVILPNNQTPTQIHLINGFSILSVSTTDSFIYLIHIQSNENYNLKFKLLQIIDLQYPQRNTCEYLSQYFNSNLISNIRTPSENQNHNQSQLTLSYKLSSNKLSQSISKSPTMINYQHIDISKSNSSIVKQNQKNQQDIQDQTSYPIKLITNNSKENKLCLYVGLNIGQIDLYDISQVIEKNNITIKPSYENSKKNFNPFRNITEEFKVFSEKAEQNRFSMQNTLTQKDKQWQDILDSTSNQTVKIKSQHVHKVSLNSMKIISLNRQNYIVTCSNDGYFKIFDLNLNEQTNTNVNHPLPMNWNLKLSILSEQQRRFFFTVKILELMCKKFDSDKVFSRLNSTKQYLQQVLQTSIQTIQNQESIMLTQPPINLNPKSKQASRKNSQSMDLNILINEENTKQFSKVMTMKNFYTPKDMQFNKIKDQIQTQIRGPSLKEMEVIKRIKELKNKGEEMEQQLQDKDENNDMEVEKKMREQEDRENVVFLLPQYRQKLLKKSDEFQDASEFQKKLEIKQYYLDKQRQQQMNQINKLQHGKTSNEEQTTQITQNLQMNRQKSSLKDISTNLDVRNTSQTIIQNNININQSQNESFNNMSTTNNLNSTKMQNIQNSYYHQSVKKPIQFKNFSSQIQLLSLPSINQSNLANQTQTNQKQIQTNQQLNQSVYPSNQSTQAFGLSNYPSQQMLFSNNFQKQQPNQSILQSQSKIATQQDINKRGSTNSSPRVQSDFFNYAQQKNLYQEGSSRYQNQLNELSQILTNKNSITGDISLSLRDENCLQQTTQINQMQACKINSQKNKVQLLKRMEERNKLNDIIKNLNQKLVNSKHYSQNKVKSQNILPQTTNNQQSIKNTNQASQQKIEFLSFFQLPSPNNSEIATQKNIESYKINNNFNTNTNRQNITKSIRARQLQSLSYNPSQVASINNLSQI</sequence>
<evidence type="ECO:0000313" key="6">
    <source>
        <dbReference type="EMBL" id="EAS04189.2"/>
    </source>
</evidence>
<dbReference type="InterPro" id="IPR051179">
    <property type="entry name" value="WD_repeat_multifunction"/>
</dbReference>
<keyword evidence="4" id="KW-0175">Coiled coil</keyword>
<dbReference type="SMART" id="SM00320">
    <property type="entry name" value="WD40"/>
    <property type="match status" value="7"/>
</dbReference>
<feature type="coiled-coil region" evidence="4">
    <location>
        <begin position="1126"/>
        <end position="1153"/>
    </location>
</feature>
<feature type="repeat" description="WD" evidence="3">
    <location>
        <begin position="431"/>
        <end position="472"/>
    </location>
</feature>
<dbReference type="PANTHER" id="PTHR19857:SF21">
    <property type="entry name" value="ANAPHASE-PROMOTING COMPLEX SUBUNIT 4 WD40 DOMAIN-CONTAINING PROTEIN"/>
    <property type="match status" value="1"/>
</dbReference>
<reference evidence="7" key="1">
    <citation type="journal article" date="2006" name="PLoS Biol.">
        <title>Macronuclear genome sequence of the ciliate Tetrahymena thermophila, a model eukaryote.</title>
        <authorList>
            <person name="Eisen J.A."/>
            <person name="Coyne R.S."/>
            <person name="Wu M."/>
            <person name="Wu D."/>
            <person name="Thiagarajan M."/>
            <person name="Wortman J.R."/>
            <person name="Badger J.H."/>
            <person name="Ren Q."/>
            <person name="Amedeo P."/>
            <person name="Jones K.M."/>
            <person name="Tallon L.J."/>
            <person name="Delcher A.L."/>
            <person name="Salzberg S.L."/>
            <person name="Silva J.C."/>
            <person name="Haas B.J."/>
            <person name="Majoros W.H."/>
            <person name="Farzad M."/>
            <person name="Carlton J.M."/>
            <person name="Smith R.K. Jr."/>
            <person name="Garg J."/>
            <person name="Pearlman R.E."/>
            <person name="Karrer K.M."/>
            <person name="Sun L."/>
            <person name="Manning G."/>
            <person name="Elde N.C."/>
            <person name="Turkewitz A.P."/>
            <person name="Asai D.J."/>
            <person name="Wilkes D.E."/>
            <person name="Wang Y."/>
            <person name="Cai H."/>
            <person name="Collins K."/>
            <person name="Stewart B.A."/>
            <person name="Lee S.R."/>
            <person name="Wilamowska K."/>
            <person name="Weinberg Z."/>
            <person name="Ruzzo W.L."/>
            <person name="Wloga D."/>
            <person name="Gaertig J."/>
            <person name="Frankel J."/>
            <person name="Tsao C.-C."/>
            <person name="Gorovsky M.A."/>
            <person name="Keeling P.J."/>
            <person name="Waller R.F."/>
            <person name="Patron N.J."/>
            <person name="Cherry J.M."/>
            <person name="Stover N.A."/>
            <person name="Krieger C.J."/>
            <person name="del Toro C."/>
            <person name="Ryder H.F."/>
            <person name="Williamson S.C."/>
            <person name="Barbeau R.A."/>
            <person name="Hamilton E.P."/>
            <person name="Orias E."/>
        </authorList>
    </citation>
    <scope>NUCLEOTIDE SEQUENCE [LARGE SCALE GENOMIC DNA]</scope>
    <source>
        <strain evidence="7">SB210</strain>
    </source>
</reference>
<dbReference type="Pfam" id="PF00400">
    <property type="entry name" value="WD40"/>
    <property type="match status" value="1"/>
</dbReference>
<dbReference type="EMBL" id="GG662455">
    <property type="protein sequence ID" value="EAS04189.2"/>
    <property type="molecule type" value="Genomic_DNA"/>
</dbReference>
<dbReference type="HOGENOM" id="CLU_277924_0_0_1"/>
<proteinExistence type="predicted"/>
<keyword evidence="7" id="KW-1185">Reference proteome</keyword>
<dbReference type="PANTHER" id="PTHR19857">
    <property type="entry name" value="MITOCHONDRIAL DIVISION PROTEIN 1-RELATED"/>
    <property type="match status" value="1"/>
</dbReference>
<dbReference type="PROSITE" id="PS50082">
    <property type="entry name" value="WD_REPEATS_2"/>
    <property type="match status" value="1"/>
</dbReference>
<protein>
    <submittedName>
        <fullName evidence="6">WD40 domain protein, putative</fullName>
    </submittedName>
</protein>
<dbReference type="InterPro" id="IPR001680">
    <property type="entry name" value="WD40_rpt"/>
</dbReference>
<evidence type="ECO:0000256" key="4">
    <source>
        <dbReference type="SAM" id="Coils"/>
    </source>
</evidence>
<feature type="compositionally biased region" description="Polar residues" evidence="5">
    <location>
        <begin position="7"/>
        <end position="17"/>
    </location>
</feature>
<evidence type="ECO:0000313" key="7">
    <source>
        <dbReference type="Proteomes" id="UP000009168"/>
    </source>
</evidence>
<dbReference type="Gene3D" id="2.130.10.10">
    <property type="entry name" value="YVTN repeat-like/Quinoprotein amine dehydrogenase"/>
    <property type="match status" value="2"/>
</dbReference>
<dbReference type="Proteomes" id="UP000009168">
    <property type="component" value="Unassembled WGS sequence"/>
</dbReference>
<dbReference type="PROSITE" id="PS50294">
    <property type="entry name" value="WD_REPEATS_REGION"/>
    <property type="match status" value="1"/>
</dbReference>
<feature type="region of interest" description="Disordered" evidence="5">
    <location>
        <begin position="1379"/>
        <end position="1411"/>
    </location>
</feature>
<dbReference type="eggNOG" id="ENOG502SK5H">
    <property type="taxonomic scope" value="Eukaryota"/>
</dbReference>
<gene>
    <name evidence="6" type="ORF">TTHERM_00534120</name>
</gene>
<dbReference type="STRING" id="312017.Q247V6"/>
<keyword evidence="2" id="KW-0677">Repeat</keyword>